<dbReference type="Pfam" id="PF00583">
    <property type="entry name" value="Acetyltransf_1"/>
    <property type="match status" value="1"/>
</dbReference>
<dbReference type="GO" id="GO:0005737">
    <property type="term" value="C:cytoplasm"/>
    <property type="evidence" value="ECO:0007669"/>
    <property type="project" value="UniProtKB-SubCell"/>
</dbReference>
<evidence type="ECO:0000256" key="2">
    <source>
        <dbReference type="ARBA" id="ARBA00023315"/>
    </source>
</evidence>
<sequence>MTTVLLRPLAMGDTKRCANLERQLFARDNPWPAWAFEQELRSPDHHYVAADCDGQLVGYAGIALLGPADDPENEIHTIGVDPKYQRRGIGRMLLDDLLAVADLHGGPVWLDVRTDNEAAQELYRGVGFEVVGLRKRYYQPSGADAYVMKREGP</sequence>
<dbReference type="AlphaFoldDB" id="A0A839RTW3"/>
<dbReference type="GO" id="GO:0008999">
    <property type="term" value="F:protein-N-terminal-alanine acetyltransferase activity"/>
    <property type="evidence" value="ECO:0007669"/>
    <property type="project" value="UniProtKB-EC"/>
</dbReference>
<keyword evidence="6" id="KW-1185">Reference proteome</keyword>
<dbReference type="RefSeq" id="WP_064438335.1">
    <property type="nucleotide sequence ID" value="NZ_BDDI01000001.1"/>
</dbReference>
<feature type="domain" description="N-acetyltransferase" evidence="4">
    <location>
        <begin position="4"/>
        <end position="153"/>
    </location>
</feature>
<evidence type="ECO:0000256" key="1">
    <source>
        <dbReference type="ARBA" id="ARBA00022679"/>
    </source>
</evidence>
<evidence type="ECO:0000256" key="3">
    <source>
        <dbReference type="RuleBase" id="RU363094"/>
    </source>
</evidence>
<reference evidence="5 6" key="1">
    <citation type="submission" date="2020-08" db="EMBL/GenBank/DDBJ databases">
        <title>Sequencing the genomes of 1000 actinobacteria strains.</title>
        <authorList>
            <person name="Klenk H.-P."/>
        </authorList>
    </citation>
    <scope>NUCLEOTIDE SEQUENCE [LARGE SCALE GENOMIC DNA]</scope>
    <source>
        <strain evidence="5 6">DSM 45258</strain>
    </source>
</reference>
<dbReference type="NCBIfam" id="TIGR01575">
    <property type="entry name" value="rimI"/>
    <property type="match status" value="1"/>
</dbReference>
<dbReference type="SUPFAM" id="SSF55729">
    <property type="entry name" value="Acyl-CoA N-acyltransferases (Nat)"/>
    <property type="match status" value="1"/>
</dbReference>
<dbReference type="PROSITE" id="PS51186">
    <property type="entry name" value="GNAT"/>
    <property type="match status" value="1"/>
</dbReference>
<keyword evidence="3" id="KW-0963">Cytoplasm</keyword>
<comment type="caution">
    <text evidence="5">The sequence shown here is derived from an EMBL/GenBank/DDBJ whole genome shotgun (WGS) entry which is preliminary data.</text>
</comment>
<dbReference type="InterPro" id="IPR006464">
    <property type="entry name" value="AcTrfase_RimI/Ard1"/>
</dbReference>
<dbReference type="EMBL" id="JACHWS010000004">
    <property type="protein sequence ID" value="MBB3039658.1"/>
    <property type="molecule type" value="Genomic_DNA"/>
</dbReference>
<dbReference type="PANTHER" id="PTHR43877">
    <property type="entry name" value="AMINOALKYLPHOSPHONATE N-ACETYLTRANSFERASE-RELATED-RELATED"/>
    <property type="match status" value="1"/>
</dbReference>
<protein>
    <recommendedName>
        <fullName evidence="3">[Ribosomal protein bS18]-alanine N-acetyltransferase</fullName>
        <ecNumber evidence="3">2.3.1.266</ecNumber>
    </recommendedName>
</protein>
<comment type="function">
    <text evidence="3">Acetylates the N-terminal alanine of ribosomal protein bS18.</text>
</comment>
<organism evidence="5 6">
    <name type="scientific">Hoyosella altamirensis</name>
    <dbReference type="NCBI Taxonomy" id="616997"/>
    <lineage>
        <taxon>Bacteria</taxon>
        <taxon>Bacillati</taxon>
        <taxon>Actinomycetota</taxon>
        <taxon>Actinomycetes</taxon>
        <taxon>Mycobacteriales</taxon>
        <taxon>Hoyosellaceae</taxon>
        <taxon>Hoyosella</taxon>
    </lineage>
</organism>
<comment type="catalytic activity">
    <reaction evidence="3">
        <text>N-terminal L-alanyl-[ribosomal protein bS18] + acetyl-CoA = N-terminal N(alpha)-acetyl-L-alanyl-[ribosomal protein bS18] + CoA + H(+)</text>
        <dbReference type="Rhea" id="RHEA:43756"/>
        <dbReference type="Rhea" id="RHEA-COMP:10676"/>
        <dbReference type="Rhea" id="RHEA-COMP:10677"/>
        <dbReference type="ChEBI" id="CHEBI:15378"/>
        <dbReference type="ChEBI" id="CHEBI:57287"/>
        <dbReference type="ChEBI" id="CHEBI:57288"/>
        <dbReference type="ChEBI" id="CHEBI:64718"/>
        <dbReference type="ChEBI" id="CHEBI:83683"/>
        <dbReference type="EC" id="2.3.1.266"/>
    </reaction>
</comment>
<dbReference type="InterPro" id="IPR050832">
    <property type="entry name" value="Bact_Acetyltransf"/>
</dbReference>
<keyword evidence="1 5" id="KW-0808">Transferase</keyword>
<dbReference type="Proteomes" id="UP000567922">
    <property type="component" value="Unassembled WGS sequence"/>
</dbReference>
<comment type="subcellular location">
    <subcellularLocation>
        <location evidence="3">Cytoplasm</location>
    </subcellularLocation>
</comment>
<dbReference type="InterPro" id="IPR016181">
    <property type="entry name" value="Acyl_CoA_acyltransferase"/>
</dbReference>
<accession>A0A839RTW3</accession>
<evidence type="ECO:0000259" key="4">
    <source>
        <dbReference type="PROSITE" id="PS51186"/>
    </source>
</evidence>
<dbReference type="InterPro" id="IPR000182">
    <property type="entry name" value="GNAT_dom"/>
</dbReference>
<dbReference type="CDD" id="cd04301">
    <property type="entry name" value="NAT_SF"/>
    <property type="match status" value="1"/>
</dbReference>
<keyword evidence="2 5" id="KW-0012">Acyltransferase</keyword>
<dbReference type="EC" id="2.3.1.266" evidence="3"/>
<gene>
    <name evidence="5" type="ORF">FHU29_004146</name>
</gene>
<proteinExistence type="inferred from homology"/>
<comment type="similarity">
    <text evidence="3">Belongs to the acetyltransferase family. RimI subfamily.</text>
</comment>
<name>A0A839RTW3_9ACTN</name>
<evidence type="ECO:0000313" key="5">
    <source>
        <dbReference type="EMBL" id="MBB3039658.1"/>
    </source>
</evidence>
<dbReference type="OrthoDB" id="529907at2"/>
<dbReference type="Gene3D" id="3.40.630.30">
    <property type="match status" value="1"/>
</dbReference>
<evidence type="ECO:0000313" key="6">
    <source>
        <dbReference type="Proteomes" id="UP000567922"/>
    </source>
</evidence>